<protein>
    <submittedName>
        <fullName evidence="1">Uncharacterized protein</fullName>
    </submittedName>
</protein>
<dbReference type="EMBL" id="BJNZ01000001">
    <property type="protein sequence ID" value="GED08028.1"/>
    <property type="molecule type" value="Genomic_DNA"/>
</dbReference>
<dbReference type="Proteomes" id="UP000316659">
    <property type="component" value="Unassembled WGS sequence"/>
</dbReference>
<sequence>MRTLRQATAAYVLRARRRHGDESESYSRGVMSVVDSMSTALHSAETDQELRRALVWVFVDGLARSEARSGPWWAGAAAVIGDLELALLGWGDEYVIDVWSALAFQSAAETLSGAESCVALRD</sequence>
<dbReference type="AlphaFoldDB" id="A0A4Y4DXB9"/>
<dbReference type="RefSeq" id="WP_141387020.1">
    <property type="nucleotide sequence ID" value="NZ_BJNZ01000001.1"/>
</dbReference>
<comment type="caution">
    <text evidence="1">The sequence shown here is derived from an EMBL/GenBank/DDBJ whole genome shotgun (WGS) entry which is preliminary data.</text>
</comment>
<reference evidence="1 2" key="1">
    <citation type="submission" date="2019-06" db="EMBL/GenBank/DDBJ databases">
        <title>Whole genome shotgun sequence of Cellulosimicrobium cellulans NBRC 15516.</title>
        <authorList>
            <person name="Hosoyama A."/>
            <person name="Uohara A."/>
            <person name="Ohji S."/>
            <person name="Ichikawa N."/>
        </authorList>
    </citation>
    <scope>NUCLEOTIDE SEQUENCE [LARGE SCALE GENOMIC DNA]</scope>
    <source>
        <strain evidence="1 2">NBRC 15516</strain>
    </source>
</reference>
<organism evidence="1 2">
    <name type="scientific">Cellulosimicrobium cellulans</name>
    <name type="common">Arthrobacter luteus</name>
    <dbReference type="NCBI Taxonomy" id="1710"/>
    <lineage>
        <taxon>Bacteria</taxon>
        <taxon>Bacillati</taxon>
        <taxon>Actinomycetota</taxon>
        <taxon>Actinomycetes</taxon>
        <taxon>Micrococcales</taxon>
        <taxon>Promicromonosporaceae</taxon>
        <taxon>Cellulosimicrobium</taxon>
    </lineage>
</organism>
<evidence type="ECO:0000313" key="2">
    <source>
        <dbReference type="Proteomes" id="UP000316659"/>
    </source>
</evidence>
<proteinExistence type="predicted"/>
<accession>A0A4Y4DXB9</accession>
<evidence type="ECO:0000313" key="1">
    <source>
        <dbReference type="EMBL" id="GED08028.1"/>
    </source>
</evidence>
<gene>
    <name evidence="1" type="ORF">CCE02nite_00270</name>
</gene>
<name>A0A4Y4DXB9_CELCE</name>